<keyword evidence="3" id="KW-1185">Reference proteome</keyword>
<evidence type="ECO:0000313" key="4">
    <source>
        <dbReference type="RefSeq" id="NP_001401482.1"/>
    </source>
</evidence>
<feature type="domain" description="CHK kinase-like" evidence="2">
    <location>
        <begin position="129"/>
        <end position="336"/>
    </location>
</feature>
<evidence type="ECO:0000313" key="3">
    <source>
        <dbReference type="Proteomes" id="UP000694866"/>
    </source>
</evidence>
<dbReference type="SUPFAM" id="SSF56112">
    <property type="entry name" value="Protein kinase-like (PK-like)"/>
    <property type="match status" value="1"/>
</dbReference>
<dbReference type="Gene3D" id="3.90.1200.10">
    <property type="match status" value="1"/>
</dbReference>
<dbReference type="InterPro" id="IPR004119">
    <property type="entry name" value="EcKL"/>
</dbReference>
<protein>
    <submittedName>
        <fullName evidence="4">Uncharacterized LOC105272791</fullName>
    </submittedName>
</protein>
<dbReference type="RefSeq" id="NP_001401482.1">
    <property type="nucleotide sequence ID" value="NM_001414553.1"/>
</dbReference>
<feature type="region of interest" description="Disordered" evidence="1">
    <location>
        <begin position="384"/>
        <end position="405"/>
    </location>
</feature>
<dbReference type="PANTHER" id="PTHR11012:SF30">
    <property type="entry name" value="PROTEIN KINASE-LIKE DOMAIN-CONTAINING"/>
    <property type="match status" value="1"/>
</dbReference>
<evidence type="ECO:0000259" key="2">
    <source>
        <dbReference type="SMART" id="SM00587"/>
    </source>
</evidence>
<proteinExistence type="predicted"/>
<sequence length="425" mass="49249">MDNSVIRKSTHKLIGEVMKKYEPDVEILQMNEEPGTRRGDNYTSMLYRLRLNGRKRLKSGDCVPWETAIIYKVLPESQAHRDYYQSELLFKNEVVFYNHVWPIFKELQKDGREVFFGVAEVYVAQSDLIAMEDLKRKGYVMADRRKGLEMNRLKPVLKALAGFHALSLTLRNLRPAIFDRFNDQSNPQSIREGFFRIENEEWYRQYYRSASKNAISMVSEALPPEHESRRGDIMEKLEAFLQEDVFFRRMCELAATPGPLTVICHGDCWTNNFLFSDQATDAEPVYLVDFQLIRIGSLALDLVNLLYVCTSAEVRRTQMTSLLRHYHSNLMTALHTLDPDNKDRDPAMMWSLLNDEMRRYARFGLGAAIDMIPITTCESDEAPDLYREEGDSNEGHEVRGPPLGGNQCARLMTDLVLEFFHKSDL</sequence>
<dbReference type="PANTHER" id="PTHR11012">
    <property type="entry name" value="PROTEIN KINASE-LIKE DOMAIN-CONTAINING"/>
    <property type="match status" value="1"/>
</dbReference>
<dbReference type="AlphaFoldDB" id="A0AAR9IBB4"/>
<dbReference type="InterPro" id="IPR011009">
    <property type="entry name" value="Kinase-like_dom_sf"/>
</dbReference>
<dbReference type="KEGG" id="fas:105272791"/>
<dbReference type="SMART" id="SM00587">
    <property type="entry name" value="CHK"/>
    <property type="match status" value="1"/>
</dbReference>
<name>A0AAR9IBB4_9HYME</name>
<dbReference type="InterPro" id="IPR015897">
    <property type="entry name" value="CHK_kinase-like"/>
</dbReference>
<gene>
    <name evidence="4" type="primary">LOC105272791</name>
</gene>
<dbReference type="Pfam" id="PF02958">
    <property type="entry name" value="EcKL"/>
    <property type="match status" value="1"/>
</dbReference>
<reference evidence="4" key="1">
    <citation type="submission" date="2025-08" db="UniProtKB">
        <authorList>
            <consortium name="RefSeq"/>
        </authorList>
    </citation>
    <scope>IDENTIFICATION</scope>
</reference>
<organism evidence="3 4">
    <name type="scientific">Fopius arisanus</name>
    <dbReference type="NCBI Taxonomy" id="64838"/>
    <lineage>
        <taxon>Eukaryota</taxon>
        <taxon>Metazoa</taxon>
        <taxon>Ecdysozoa</taxon>
        <taxon>Arthropoda</taxon>
        <taxon>Hexapoda</taxon>
        <taxon>Insecta</taxon>
        <taxon>Pterygota</taxon>
        <taxon>Neoptera</taxon>
        <taxon>Endopterygota</taxon>
        <taxon>Hymenoptera</taxon>
        <taxon>Apocrita</taxon>
        <taxon>Ichneumonoidea</taxon>
        <taxon>Braconidae</taxon>
        <taxon>Opiinae</taxon>
        <taxon>Fopius</taxon>
    </lineage>
</organism>
<feature type="compositionally biased region" description="Basic and acidic residues" evidence="1">
    <location>
        <begin position="384"/>
        <end position="399"/>
    </location>
</feature>
<dbReference type="Proteomes" id="UP000694866">
    <property type="component" value="Unplaced"/>
</dbReference>
<accession>A0AAR9IBB4</accession>
<evidence type="ECO:0000256" key="1">
    <source>
        <dbReference type="SAM" id="MobiDB-lite"/>
    </source>
</evidence>
<dbReference type="GeneID" id="105272791"/>